<proteinExistence type="predicted"/>
<keyword evidence="1" id="KW-0560">Oxidoreductase</keyword>
<keyword evidence="3" id="KW-1185">Reference proteome</keyword>
<evidence type="ECO:0000313" key="2">
    <source>
        <dbReference type="EMBL" id="MDL2345966.1"/>
    </source>
</evidence>
<gene>
    <name evidence="2" type="ORF">QOL99_17695</name>
</gene>
<dbReference type="PANTHER" id="PTHR43734">
    <property type="entry name" value="PHYTOENE DESATURASE"/>
    <property type="match status" value="1"/>
</dbReference>
<dbReference type="PANTHER" id="PTHR43734:SF7">
    <property type="entry name" value="4,4'-DIAPONEUROSPORENE OXYGENASE"/>
    <property type="match status" value="1"/>
</dbReference>
<reference evidence="2 3" key="1">
    <citation type="submission" date="2023-05" db="EMBL/GenBank/DDBJ databases">
        <authorList>
            <person name="Gao F."/>
        </authorList>
    </citation>
    <scope>NUCLEOTIDE SEQUENCE [LARGE SCALE GENOMIC DNA]</scope>
    <source>
        <strain evidence="2 3">MIMF12</strain>
    </source>
</reference>
<name>A0ABT7JLM5_9DEIO</name>
<sequence length="128" mass="13066">THALNAGLAPQDAPALYALIPALAAGNVSRPAAGMGALLDALLRLGRARGVRLEEGAEVLRADPRRGTLSLRGGEVRRHDLLVSALDPARLAGVLGRPVRSPVARRTVSGLALYAALPGDSGLPATSV</sequence>
<feature type="non-terminal residue" evidence="2">
    <location>
        <position position="1"/>
    </location>
</feature>
<dbReference type="EMBL" id="JASNGB010000424">
    <property type="protein sequence ID" value="MDL2345966.1"/>
    <property type="molecule type" value="Genomic_DNA"/>
</dbReference>
<accession>A0ABT7JLM5</accession>
<evidence type="ECO:0000313" key="3">
    <source>
        <dbReference type="Proteomes" id="UP001302059"/>
    </source>
</evidence>
<dbReference type="Proteomes" id="UP001302059">
    <property type="component" value="Unassembled WGS sequence"/>
</dbReference>
<evidence type="ECO:0000256" key="1">
    <source>
        <dbReference type="ARBA" id="ARBA00023002"/>
    </source>
</evidence>
<dbReference type="SUPFAM" id="SSF51905">
    <property type="entry name" value="FAD/NAD(P)-binding domain"/>
    <property type="match status" value="1"/>
</dbReference>
<protein>
    <submittedName>
        <fullName evidence="2">NAD(P)/FAD-dependent oxidoreductase</fullName>
    </submittedName>
</protein>
<comment type="caution">
    <text evidence="2">The sequence shown here is derived from an EMBL/GenBank/DDBJ whole genome shotgun (WGS) entry which is preliminary data.</text>
</comment>
<organism evidence="2 3">
    <name type="scientific">Deinococcus rhizophilus</name>
    <dbReference type="NCBI Taxonomy" id="3049544"/>
    <lineage>
        <taxon>Bacteria</taxon>
        <taxon>Thermotogati</taxon>
        <taxon>Deinococcota</taxon>
        <taxon>Deinococci</taxon>
        <taxon>Deinococcales</taxon>
        <taxon>Deinococcaceae</taxon>
        <taxon>Deinococcus</taxon>
    </lineage>
</organism>
<dbReference type="InterPro" id="IPR036188">
    <property type="entry name" value="FAD/NAD-bd_sf"/>
</dbReference>
<feature type="non-terminal residue" evidence="2">
    <location>
        <position position="128"/>
    </location>
</feature>